<reference evidence="9 10" key="1">
    <citation type="journal article" date="2017" name="PLoS Biol.">
        <title>The sea cucumber genome provides insights into morphological evolution and visceral regeneration.</title>
        <authorList>
            <person name="Zhang X."/>
            <person name="Sun L."/>
            <person name="Yuan J."/>
            <person name="Sun Y."/>
            <person name="Gao Y."/>
            <person name="Zhang L."/>
            <person name="Li S."/>
            <person name="Dai H."/>
            <person name="Hamel J.F."/>
            <person name="Liu C."/>
            <person name="Yu Y."/>
            <person name="Liu S."/>
            <person name="Lin W."/>
            <person name="Guo K."/>
            <person name="Jin S."/>
            <person name="Xu P."/>
            <person name="Storey K.B."/>
            <person name="Huan P."/>
            <person name="Zhang T."/>
            <person name="Zhou Y."/>
            <person name="Zhang J."/>
            <person name="Lin C."/>
            <person name="Li X."/>
            <person name="Xing L."/>
            <person name="Huo D."/>
            <person name="Sun M."/>
            <person name="Wang L."/>
            <person name="Mercier A."/>
            <person name="Li F."/>
            <person name="Yang H."/>
            <person name="Xiang J."/>
        </authorList>
    </citation>
    <scope>NUCLEOTIDE SEQUENCE [LARGE SCALE GENOMIC DNA]</scope>
    <source>
        <strain evidence="9">Shaxun</strain>
        <tissue evidence="9">Muscle</tissue>
    </source>
</reference>
<dbReference type="STRING" id="307972.A0A2G8K5D7"/>
<dbReference type="PROSITE" id="PS50237">
    <property type="entry name" value="HECT"/>
    <property type="match status" value="1"/>
</dbReference>
<evidence type="ECO:0000259" key="8">
    <source>
        <dbReference type="PROSITE" id="PS50237"/>
    </source>
</evidence>
<comment type="caution">
    <text evidence="6">Lacks conserved residue(s) required for the propagation of feature annotation.</text>
</comment>
<dbReference type="GO" id="GO:0005737">
    <property type="term" value="C:cytoplasm"/>
    <property type="evidence" value="ECO:0007669"/>
    <property type="project" value="TreeGrafter"/>
</dbReference>
<dbReference type="PANTHER" id="PTHR11254">
    <property type="entry name" value="HECT DOMAIN UBIQUITIN-PROTEIN LIGASE"/>
    <property type="match status" value="1"/>
</dbReference>
<proteinExistence type="predicted"/>
<dbReference type="Proteomes" id="UP000230750">
    <property type="component" value="Unassembled WGS sequence"/>
</dbReference>
<dbReference type="EC" id="2.3.2.26" evidence="3"/>
<evidence type="ECO:0000256" key="7">
    <source>
        <dbReference type="SAM" id="MobiDB-lite"/>
    </source>
</evidence>
<dbReference type="OrthoDB" id="6137715at2759"/>
<comment type="catalytic activity">
    <reaction evidence="1">
        <text>S-ubiquitinyl-[E2 ubiquitin-conjugating enzyme]-L-cysteine + [acceptor protein]-L-lysine = [E2 ubiquitin-conjugating enzyme]-L-cysteine + N(6)-ubiquitinyl-[acceptor protein]-L-lysine.</text>
        <dbReference type="EC" id="2.3.2.26"/>
    </reaction>
</comment>
<gene>
    <name evidence="9" type="ORF">BSL78_19927</name>
</gene>
<dbReference type="EMBL" id="MRZV01000865">
    <property type="protein sequence ID" value="PIK43236.1"/>
    <property type="molecule type" value="Genomic_DNA"/>
</dbReference>
<dbReference type="GO" id="GO:0016567">
    <property type="term" value="P:protein ubiquitination"/>
    <property type="evidence" value="ECO:0007669"/>
    <property type="project" value="TreeGrafter"/>
</dbReference>
<sequence length="423" mass="47081">MPSFALTTSTAKSHGGNQMPGPSTSTSEVSLNSADKYLSDYISIMEPIEDDESDEDIKAVMEESVRDLDSTSDNVAMEAKMQQVIKRFQVKKETSEKLTVVIRRKKILRSATEVVKQSVFSFLNEPVIHFSGEDAVDLGGPKREFFTLLTQQLSNLGVFEGKEGRLYFSHDISLLEKGKYKLVGSFVAWSILHGGPGFSRLHPTLYDMMVGRKTEEDIQIDDVIDGDVSSRLNMIKNATSDRMVADAIATMGDWAANNGCSGIYTMTLETKTKYVPSSNSICFTVLKFLNLKKLFKPNWSEGTLDLEQEEDSIYCFEQFLMRCEAGQCGTDVIHDDGSTSHAIIGLHHILRFCTGADAIPPMDSPSALMCLFLLPQRRKKFKAYPTAHTCGLELHLPRGLNDIDYIVDLMVEAILCYPGFGKI</sequence>
<evidence type="ECO:0000256" key="4">
    <source>
        <dbReference type="ARBA" id="ARBA00022679"/>
    </source>
</evidence>
<dbReference type="Gene3D" id="3.90.1750.10">
    <property type="entry name" value="Hect, E3 ligase catalytic domains"/>
    <property type="match status" value="1"/>
</dbReference>
<protein>
    <recommendedName>
        <fullName evidence="3">HECT-type E3 ubiquitin transferase</fullName>
        <ecNumber evidence="3">2.3.2.26</ecNumber>
    </recommendedName>
</protein>
<evidence type="ECO:0000256" key="3">
    <source>
        <dbReference type="ARBA" id="ARBA00012485"/>
    </source>
</evidence>
<evidence type="ECO:0000313" key="9">
    <source>
        <dbReference type="EMBL" id="PIK43236.1"/>
    </source>
</evidence>
<dbReference type="InterPro" id="IPR050409">
    <property type="entry name" value="E3_ubiq-protein_ligase"/>
</dbReference>
<evidence type="ECO:0000313" key="10">
    <source>
        <dbReference type="Proteomes" id="UP000230750"/>
    </source>
</evidence>
<comment type="caution">
    <text evidence="9">The sequence shown here is derived from an EMBL/GenBank/DDBJ whole genome shotgun (WGS) entry which is preliminary data.</text>
</comment>
<dbReference type="AlphaFoldDB" id="A0A2G8K5D7"/>
<name>A0A2G8K5D7_STIJA</name>
<dbReference type="PANTHER" id="PTHR11254:SF440">
    <property type="entry name" value="E3 UBIQUITIN-PROTEIN LIGASE NEDD-4"/>
    <property type="match status" value="1"/>
</dbReference>
<evidence type="ECO:0000256" key="6">
    <source>
        <dbReference type="PROSITE-ProRule" id="PRU00104"/>
    </source>
</evidence>
<keyword evidence="5 6" id="KW-0833">Ubl conjugation pathway</keyword>
<dbReference type="InterPro" id="IPR000569">
    <property type="entry name" value="HECT_dom"/>
</dbReference>
<feature type="region of interest" description="Disordered" evidence="7">
    <location>
        <begin position="1"/>
        <end position="30"/>
    </location>
</feature>
<evidence type="ECO:0000256" key="5">
    <source>
        <dbReference type="ARBA" id="ARBA00022786"/>
    </source>
</evidence>
<dbReference type="GO" id="GO:0061630">
    <property type="term" value="F:ubiquitin protein ligase activity"/>
    <property type="evidence" value="ECO:0007669"/>
    <property type="project" value="UniProtKB-EC"/>
</dbReference>
<dbReference type="InterPro" id="IPR035983">
    <property type="entry name" value="Hect_E3_ubiquitin_ligase"/>
</dbReference>
<dbReference type="SUPFAM" id="SSF56204">
    <property type="entry name" value="Hect, E3 ligase catalytic domain"/>
    <property type="match status" value="2"/>
</dbReference>
<dbReference type="GO" id="GO:0006511">
    <property type="term" value="P:ubiquitin-dependent protein catabolic process"/>
    <property type="evidence" value="ECO:0007669"/>
    <property type="project" value="TreeGrafter"/>
</dbReference>
<evidence type="ECO:0000256" key="1">
    <source>
        <dbReference type="ARBA" id="ARBA00000885"/>
    </source>
</evidence>
<keyword evidence="4" id="KW-0808">Transferase</keyword>
<comment type="pathway">
    <text evidence="2">Protein modification; protein ubiquitination.</text>
</comment>
<keyword evidence="10" id="KW-1185">Reference proteome</keyword>
<organism evidence="9 10">
    <name type="scientific">Stichopus japonicus</name>
    <name type="common">Sea cucumber</name>
    <dbReference type="NCBI Taxonomy" id="307972"/>
    <lineage>
        <taxon>Eukaryota</taxon>
        <taxon>Metazoa</taxon>
        <taxon>Echinodermata</taxon>
        <taxon>Eleutherozoa</taxon>
        <taxon>Echinozoa</taxon>
        <taxon>Holothuroidea</taxon>
        <taxon>Aspidochirotacea</taxon>
        <taxon>Aspidochirotida</taxon>
        <taxon>Stichopodidae</taxon>
        <taxon>Apostichopus</taxon>
    </lineage>
</organism>
<feature type="domain" description="HECT" evidence="8">
    <location>
        <begin position="128"/>
        <end position="155"/>
    </location>
</feature>
<evidence type="ECO:0000256" key="2">
    <source>
        <dbReference type="ARBA" id="ARBA00004906"/>
    </source>
</evidence>
<accession>A0A2G8K5D7</accession>